<gene>
    <name evidence="1" type="ORF">ACFONJ_16235</name>
</gene>
<evidence type="ECO:0000313" key="1">
    <source>
        <dbReference type="EMBL" id="MFC3757528.1"/>
    </source>
</evidence>
<protein>
    <submittedName>
        <fullName evidence="1">GLPGLI family protein</fullName>
    </submittedName>
</protein>
<evidence type="ECO:0000313" key="2">
    <source>
        <dbReference type="Proteomes" id="UP001595735"/>
    </source>
</evidence>
<organism evidence="1 2">
    <name type="scientific">Chryseobacterium tructae</name>
    <dbReference type="NCBI Taxonomy" id="1037380"/>
    <lineage>
        <taxon>Bacteria</taxon>
        <taxon>Pseudomonadati</taxon>
        <taxon>Bacteroidota</taxon>
        <taxon>Flavobacteriia</taxon>
        <taxon>Flavobacteriales</taxon>
        <taxon>Weeksellaceae</taxon>
        <taxon>Chryseobacterium group</taxon>
        <taxon>Chryseobacterium</taxon>
    </lineage>
</organism>
<reference evidence="2" key="1">
    <citation type="journal article" date="2019" name="Int. J. Syst. Evol. Microbiol.">
        <title>The Global Catalogue of Microorganisms (GCM) 10K type strain sequencing project: providing services to taxonomists for standard genome sequencing and annotation.</title>
        <authorList>
            <consortium name="The Broad Institute Genomics Platform"/>
            <consortium name="The Broad Institute Genome Sequencing Center for Infectious Disease"/>
            <person name="Wu L."/>
            <person name="Ma J."/>
        </authorList>
    </citation>
    <scope>NUCLEOTIDE SEQUENCE [LARGE SCALE GENOMIC DNA]</scope>
    <source>
        <strain evidence="2">CECT 7798</strain>
    </source>
</reference>
<proteinExistence type="predicted"/>
<keyword evidence="2" id="KW-1185">Reference proteome</keyword>
<sequence length="268" mass="31560">MKSLLLFCFFLPCIYYSQNIRFTYNYKFVSDTLRKDDISEEIVVLDLEKDNKSIFTGLKHIISDSTMTAQSEKGIMSFPDISMKIKYVVEKKGDGIMYFYTPNHMPNPVLKVKDERKINWKILSDKQKIGEYNTQKATAHFGGREWTAWFTTEISFQDGPYKFHGLPGLILKVYDKTNTHSFEIISVEKKKSNYDILNDTTYKESKQITLNEFEKISKKSDLERYREKAFTGDIIFKTSEEKQKFLKDLDVKIKERKIHDNNPIELIQ</sequence>
<dbReference type="EMBL" id="JBHRYO010000002">
    <property type="protein sequence ID" value="MFC3757528.1"/>
    <property type="molecule type" value="Genomic_DNA"/>
</dbReference>
<dbReference type="NCBIfam" id="TIGR01200">
    <property type="entry name" value="GLPGLI"/>
    <property type="match status" value="1"/>
</dbReference>
<dbReference type="RefSeq" id="WP_290298725.1">
    <property type="nucleotide sequence ID" value="NZ_JAUFQR010000001.1"/>
</dbReference>
<name>A0ABV7XWX2_9FLAO</name>
<dbReference type="Pfam" id="PF09697">
    <property type="entry name" value="Porph_ging"/>
    <property type="match status" value="1"/>
</dbReference>
<dbReference type="InterPro" id="IPR005901">
    <property type="entry name" value="GLPGLI"/>
</dbReference>
<comment type="caution">
    <text evidence="1">The sequence shown here is derived from an EMBL/GenBank/DDBJ whole genome shotgun (WGS) entry which is preliminary data.</text>
</comment>
<accession>A0ABV7XWX2</accession>
<dbReference type="Proteomes" id="UP001595735">
    <property type="component" value="Unassembled WGS sequence"/>
</dbReference>